<protein>
    <recommendedName>
        <fullName evidence="1">Glutaredoxin domain-containing protein</fullName>
    </recommendedName>
</protein>
<reference evidence="2 3" key="1">
    <citation type="journal article" date="2018" name="bioRxiv">
        <title>Evidence of independent acquisition and adaption of ultra-small bacteria to human hosts across the highly diverse yet reduced genomes of the phylum Saccharibacteria.</title>
        <authorList>
            <person name="McLean J.S."/>
            <person name="Bor B."/>
            <person name="To T.T."/>
            <person name="Liu Q."/>
            <person name="Kearns K.A."/>
            <person name="Solden L.M."/>
            <person name="Wrighton K.C."/>
            <person name="He X."/>
            <person name="Shi W."/>
        </authorList>
    </citation>
    <scope>NUCLEOTIDE SEQUENCE [LARGE SCALE GENOMIC DNA]</scope>
    <source>
        <strain evidence="2 3">TM7_CMJM_G6_1_HOT_870</strain>
    </source>
</reference>
<dbReference type="PROSITE" id="PS51354">
    <property type="entry name" value="GLUTAREDOXIN_2"/>
    <property type="match status" value="1"/>
</dbReference>
<dbReference type="RefSeq" id="WP_129718914.1">
    <property type="nucleotide sequence ID" value="NZ_PRLK01000008.1"/>
</dbReference>
<dbReference type="EMBL" id="PRLK01000008">
    <property type="protein sequence ID" value="RYC72420.1"/>
    <property type="molecule type" value="Genomic_DNA"/>
</dbReference>
<evidence type="ECO:0000259" key="1">
    <source>
        <dbReference type="Pfam" id="PF00462"/>
    </source>
</evidence>
<keyword evidence="3" id="KW-1185">Reference proteome</keyword>
<feature type="domain" description="Glutaredoxin" evidence="1">
    <location>
        <begin position="5"/>
        <end position="55"/>
    </location>
</feature>
<accession>A0ABY0FHY7</accession>
<evidence type="ECO:0000313" key="2">
    <source>
        <dbReference type="EMBL" id="RYC72420.1"/>
    </source>
</evidence>
<organism evidence="2 3">
    <name type="scientific">Candidatus Nanogingivalis gingivitcus</name>
    <dbReference type="NCBI Taxonomy" id="2171992"/>
    <lineage>
        <taxon>Bacteria</taxon>
        <taxon>Candidatus Saccharimonadota</taxon>
        <taxon>Candidatus Nanosyncoccalia</taxon>
        <taxon>Candidatus Nanogingivales</taxon>
        <taxon>Candidatus Nanogingivalaceae</taxon>
        <taxon>Candidatus Nanogingivalis</taxon>
    </lineage>
</organism>
<dbReference type="SUPFAM" id="SSF52833">
    <property type="entry name" value="Thioredoxin-like"/>
    <property type="match status" value="1"/>
</dbReference>
<sequence>MSDLVLYTKNDCKNCRLMKNFLDHKEVDYEVRNMDDSFKEEGKKVSERYHILSAPILVNTKMDIAVGGDFDSINKAVLHLITKSPE</sequence>
<reference evidence="2 3" key="2">
    <citation type="journal article" date="2020" name="Cell Rep.">
        <title>Acquisition and Adaptation of Ultra-small Parasitic Reduced Genome Bacteria to Mammalian Hosts.</title>
        <authorList>
            <person name="McLean J.S."/>
            <person name="Bor B."/>
            <person name="Kerns K.A."/>
            <person name="Liu Q."/>
            <person name="To T.T."/>
            <person name="Solden L."/>
            <person name="Hendrickson E.L."/>
            <person name="Wrighton K."/>
            <person name="Shi W."/>
            <person name="He X."/>
        </authorList>
    </citation>
    <scope>NUCLEOTIDE SEQUENCE [LARGE SCALE GENOMIC DNA]</scope>
    <source>
        <strain evidence="2 3">TM7_CMJM_G6_1_HOT_870</strain>
    </source>
</reference>
<dbReference type="InterPro" id="IPR036249">
    <property type="entry name" value="Thioredoxin-like_sf"/>
</dbReference>
<name>A0ABY0FHY7_9BACT</name>
<evidence type="ECO:0000313" key="3">
    <source>
        <dbReference type="Proteomes" id="UP001190925"/>
    </source>
</evidence>
<dbReference type="InterPro" id="IPR002109">
    <property type="entry name" value="Glutaredoxin"/>
</dbReference>
<comment type="caution">
    <text evidence="2">The sequence shown here is derived from an EMBL/GenBank/DDBJ whole genome shotgun (WGS) entry which is preliminary data.</text>
</comment>
<dbReference type="Gene3D" id="3.40.30.10">
    <property type="entry name" value="Glutaredoxin"/>
    <property type="match status" value="1"/>
</dbReference>
<dbReference type="Pfam" id="PF00462">
    <property type="entry name" value="Glutaredoxin"/>
    <property type="match status" value="1"/>
</dbReference>
<gene>
    <name evidence="2" type="ORF">G6CMJM_00518</name>
</gene>
<proteinExistence type="predicted"/>
<dbReference type="Proteomes" id="UP001190925">
    <property type="component" value="Unassembled WGS sequence"/>
</dbReference>